<feature type="region of interest" description="Disordered" evidence="1">
    <location>
        <begin position="1"/>
        <end position="58"/>
    </location>
</feature>
<accession>A0A166PGP5</accession>
<gene>
    <name evidence="2" type="ORF">AAL_03859</name>
</gene>
<feature type="region of interest" description="Disordered" evidence="1">
    <location>
        <begin position="149"/>
        <end position="224"/>
    </location>
</feature>
<dbReference type="EMBL" id="AZGY01000007">
    <property type="protein sequence ID" value="KZZ96630.1"/>
    <property type="molecule type" value="Genomic_DNA"/>
</dbReference>
<name>A0A166PGP5_9HYPO</name>
<evidence type="ECO:0000256" key="1">
    <source>
        <dbReference type="SAM" id="MobiDB-lite"/>
    </source>
</evidence>
<dbReference type="Proteomes" id="UP000078544">
    <property type="component" value="Unassembled WGS sequence"/>
</dbReference>
<organism evidence="2 3">
    <name type="scientific">Moelleriella libera RCEF 2490</name>
    <dbReference type="NCBI Taxonomy" id="1081109"/>
    <lineage>
        <taxon>Eukaryota</taxon>
        <taxon>Fungi</taxon>
        <taxon>Dikarya</taxon>
        <taxon>Ascomycota</taxon>
        <taxon>Pezizomycotina</taxon>
        <taxon>Sordariomycetes</taxon>
        <taxon>Hypocreomycetidae</taxon>
        <taxon>Hypocreales</taxon>
        <taxon>Clavicipitaceae</taxon>
        <taxon>Moelleriella</taxon>
    </lineage>
</organism>
<proteinExistence type="predicted"/>
<feature type="compositionally biased region" description="Basic and acidic residues" evidence="1">
    <location>
        <begin position="24"/>
        <end position="36"/>
    </location>
</feature>
<evidence type="ECO:0000313" key="3">
    <source>
        <dbReference type="Proteomes" id="UP000078544"/>
    </source>
</evidence>
<comment type="caution">
    <text evidence="2">The sequence shown here is derived from an EMBL/GenBank/DDBJ whole genome shotgun (WGS) entry which is preliminary data.</text>
</comment>
<keyword evidence="3" id="KW-1185">Reference proteome</keyword>
<dbReference type="AlphaFoldDB" id="A0A166PGP5"/>
<evidence type="ECO:0000313" key="2">
    <source>
        <dbReference type="EMBL" id="KZZ96630.1"/>
    </source>
</evidence>
<reference evidence="2 3" key="1">
    <citation type="journal article" date="2016" name="Genome Biol. Evol.">
        <title>Divergent and convergent evolution of fungal pathogenicity.</title>
        <authorList>
            <person name="Shang Y."/>
            <person name="Xiao G."/>
            <person name="Zheng P."/>
            <person name="Cen K."/>
            <person name="Zhan S."/>
            <person name="Wang C."/>
        </authorList>
    </citation>
    <scope>NUCLEOTIDE SEQUENCE [LARGE SCALE GENOMIC DNA]</scope>
    <source>
        <strain evidence="2 3">RCEF 2490</strain>
    </source>
</reference>
<sequence length="224" mass="24860">MSTRAVRAKRREEAEEWQTIPKELLAREPPASRESSESELFAHGPACGPSGQARRTTAYGPFSFTFEDRGDTYHDDTPSELTSDDREASIESHIGTPFPPLPFLTRVNTLLFRITRLACATDSWPRSFVLGQDDGIADVLTRTLLETQQEVPDSLDMPPDKQGSSKMKITMPEAQATKTGETALRPRFETESDYNPNKAAEQGSSKMKITMPGAQATKTESPRH</sequence>
<protein>
    <submittedName>
        <fullName evidence="2">Uncharacterized protein</fullName>
    </submittedName>
</protein>